<name>A0ABU0UTM5_ACIBI</name>
<dbReference type="Pfam" id="PF16036">
    <property type="entry name" value="Chalcone_3"/>
    <property type="match status" value="1"/>
</dbReference>
<evidence type="ECO:0000259" key="2">
    <source>
        <dbReference type="Pfam" id="PF16036"/>
    </source>
</evidence>
<sequence>MGITIQKVLITATASLLLLSSHSALANQLKQCSTAPLIVTLKNVGKVTYFAEDCEKSWENQDIRLDFHYTHDIPEWAFKKAATYYLKKNIADFNDQSALNQVTALYKPVKSGDTYSLSYHQDNQKLDLILNQKLLGSIRDARANYYFKIWFGSTPFNVKLKQQLLN</sequence>
<dbReference type="RefSeq" id="WP_307001936.1">
    <property type="nucleotide sequence ID" value="NZ_JAUTBK010000002.1"/>
</dbReference>
<feature type="chain" id="PRO_5047257675" description="Chalcone isomerase domain-containing protein" evidence="1">
    <location>
        <begin position="27"/>
        <end position="166"/>
    </location>
</feature>
<feature type="domain" description="Chalcone isomerase" evidence="2">
    <location>
        <begin position="60"/>
        <end position="165"/>
    </location>
</feature>
<dbReference type="Proteomes" id="UP001233360">
    <property type="component" value="Unassembled WGS sequence"/>
</dbReference>
<reference evidence="3 4" key="1">
    <citation type="submission" date="2023-07" db="EMBL/GenBank/DDBJ databases">
        <title>Functional and genomic diversity of the sorghum phyllosphere microbiome.</title>
        <authorList>
            <person name="Shade A."/>
        </authorList>
    </citation>
    <scope>NUCLEOTIDE SEQUENCE [LARGE SCALE GENOMIC DNA]</scope>
    <source>
        <strain evidence="3 4">SORGH_AS_0887</strain>
    </source>
</reference>
<organism evidence="3 4">
    <name type="scientific">Acinetobacter baylyi</name>
    <dbReference type="NCBI Taxonomy" id="202950"/>
    <lineage>
        <taxon>Bacteria</taxon>
        <taxon>Pseudomonadati</taxon>
        <taxon>Pseudomonadota</taxon>
        <taxon>Gammaproteobacteria</taxon>
        <taxon>Moraxellales</taxon>
        <taxon>Moraxellaceae</taxon>
        <taxon>Acinetobacter</taxon>
    </lineage>
</organism>
<keyword evidence="4" id="KW-1185">Reference proteome</keyword>
<protein>
    <recommendedName>
        <fullName evidence="2">Chalcone isomerase domain-containing protein</fullName>
    </recommendedName>
</protein>
<proteinExistence type="predicted"/>
<dbReference type="EMBL" id="JAUTBK010000002">
    <property type="protein sequence ID" value="MDQ1207658.1"/>
    <property type="molecule type" value="Genomic_DNA"/>
</dbReference>
<evidence type="ECO:0000313" key="4">
    <source>
        <dbReference type="Proteomes" id="UP001233360"/>
    </source>
</evidence>
<keyword evidence="1" id="KW-0732">Signal</keyword>
<accession>A0ABU0UTM5</accession>
<evidence type="ECO:0000256" key="1">
    <source>
        <dbReference type="SAM" id="SignalP"/>
    </source>
</evidence>
<evidence type="ECO:0000313" key="3">
    <source>
        <dbReference type="EMBL" id="MDQ1207658.1"/>
    </source>
</evidence>
<gene>
    <name evidence="3" type="ORF">QE380_000581</name>
</gene>
<comment type="caution">
    <text evidence="3">The sequence shown here is derived from an EMBL/GenBank/DDBJ whole genome shotgun (WGS) entry which is preliminary data.</text>
</comment>
<feature type="signal peptide" evidence="1">
    <location>
        <begin position="1"/>
        <end position="26"/>
    </location>
</feature>
<dbReference type="InterPro" id="IPR016087">
    <property type="entry name" value="Chalcone_isomerase"/>
</dbReference>